<reference evidence="13" key="2">
    <citation type="submission" date="2021-10" db="EMBL/GenBank/DDBJ databases">
        <title>Phylogenomics reveals ancestral predisposition of the termite-cultivated fungus Termitomyces towards a domesticated lifestyle.</title>
        <authorList>
            <person name="Auxier B."/>
            <person name="Grum-Grzhimaylo A."/>
            <person name="Cardenas M.E."/>
            <person name="Lodge J.D."/>
            <person name="Laessoe T."/>
            <person name="Pedersen O."/>
            <person name="Smith M.E."/>
            <person name="Kuyper T.W."/>
            <person name="Franco-Molano E.A."/>
            <person name="Baroni T.J."/>
            <person name="Aanen D.K."/>
        </authorList>
    </citation>
    <scope>NUCLEOTIDE SEQUENCE</scope>
    <source>
        <strain evidence="13">AP01</strain>
        <tissue evidence="13">Mycelium</tissue>
    </source>
</reference>
<comment type="caution">
    <text evidence="13">The sequence shown here is derived from an EMBL/GenBank/DDBJ whole genome shotgun (WGS) entry which is preliminary data.</text>
</comment>
<feature type="domain" description="Enoyl reductase (ER)" evidence="12">
    <location>
        <begin position="41"/>
        <end position="406"/>
    </location>
</feature>
<evidence type="ECO:0000313" key="14">
    <source>
        <dbReference type="Proteomes" id="UP000775547"/>
    </source>
</evidence>
<dbReference type="Gene3D" id="3.40.50.720">
    <property type="entry name" value="NAD(P)-binding Rossmann-like Domain"/>
    <property type="match status" value="1"/>
</dbReference>
<reference evidence="13" key="1">
    <citation type="submission" date="2020-07" db="EMBL/GenBank/DDBJ databases">
        <authorList>
            <person name="Nieuwenhuis M."/>
            <person name="Van De Peppel L.J.J."/>
        </authorList>
    </citation>
    <scope>NUCLEOTIDE SEQUENCE</scope>
    <source>
        <strain evidence="13">AP01</strain>
        <tissue evidence="13">Mycelium</tissue>
    </source>
</reference>
<evidence type="ECO:0000256" key="11">
    <source>
        <dbReference type="RuleBase" id="RU361277"/>
    </source>
</evidence>
<dbReference type="Pfam" id="PF08240">
    <property type="entry name" value="ADH_N"/>
    <property type="match status" value="1"/>
</dbReference>
<dbReference type="InterPro" id="IPR013154">
    <property type="entry name" value="ADH-like_N"/>
</dbReference>
<dbReference type="SUPFAM" id="SSF51735">
    <property type="entry name" value="NAD(P)-binding Rossmann-fold domains"/>
    <property type="match status" value="1"/>
</dbReference>
<dbReference type="CDD" id="cd05285">
    <property type="entry name" value="sorbitol_DH"/>
    <property type="match status" value="1"/>
</dbReference>
<dbReference type="EMBL" id="JABCKV010000222">
    <property type="protein sequence ID" value="KAG5642033.1"/>
    <property type="molecule type" value="Genomic_DNA"/>
</dbReference>
<dbReference type="InterPro" id="IPR020843">
    <property type="entry name" value="ER"/>
</dbReference>
<dbReference type="OrthoDB" id="2148442at2759"/>
<evidence type="ECO:0000256" key="4">
    <source>
        <dbReference type="ARBA" id="ARBA00022723"/>
    </source>
</evidence>
<dbReference type="SUPFAM" id="SSF50129">
    <property type="entry name" value="GroES-like"/>
    <property type="match status" value="1"/>
</dbReference>
<name>A0A9P7G4P2_9AGAR</name>
<keyword evidence="4 11" id="KW-0479">Metal-binding</keyword>
<dbReference type="Gene3D" id="3.90.180.10">
    <property type="entry name" value="Medium-chain alcohol dehydrogenases, catalytic domain"/>
    <property type="match status" value="1"/>
</dbReference>
<evidence type="ECO:0000256" key="10">
    <source>
        <dbReference type="ARBA" id="ARBA00049317"/>
    </source>
</evidence>
<evidence type="ECO:0000256" key="7">
    <source>
        <dbReference type="ARBA" id="ARBA00023027"/>
    </source>
</evidence>
<dbReference type="InterPro" id="IPR002328">
    <property type="entry name" value="ADH_Zn_CS"/>
</dbReference>
<keyword evidence="7" id="KW-0520">NAD</keyword>
<dbReference type="AlphaFoldDB" id="A0A9P7G4P2"/>
<dbReference type="SMART" id="SM00829">
    <property type="entry name" value="PKS_ER"/>
    <property type="match status" value="1"/>
</dbReference>
<dbReference type="EC" id="1.1.1.12" evidence="8"/>
<comment type="subunit">
    <text evidence="3">Homotetramer.</text>
</comment>
<evidence type="ECO:0000256" key="5">
    <source>
        <dbReference type="ARBA" id="ARBA00022833"/>
    </source>
</evidence>
<dbReference type="PANTHER" id="PTHR43161">
    <property type="entry name" value="SORBITOL DEHYDROGENASE"/>
    <property type="match status" value="1"/>
</dbReference>
<keyword evidence="14" id="KW-1185">Reference proteome</keyword>
<dbReference type="InterPro" id="IPR045306">
    <property type="entry name" value="SDH-like"/>
</dbReference>
<dbReference type="InterPro" id="IPR036291">
    <property type="entry name" value="NAD(P)-bd_dom_sf"/>
</dbReference>
<dbReference type="GO" id="GO:0006062">
    <property type="term" value="P:sorbitol catabolic process"/>
    <property type="evidence" value="ECO:0007669"/>
    <property type="project" value="TreeGrafter"/>
</dbReference>
<organism evidence="13 14">
    <name type="scientific">Asterophora parasitica</name>
    <dbReference type="NCBI Taxonomy" id="117018"/>
    <lineage>
        <taxon>Eukaryota</taxon>
        <taxon>Fungi</taxon>
        <taxon>Dikarya</taxon>
        <taxon>Basidiomycota</taxon>
        <taxon>Agaricomycotina</taxon>
        <taxon>Agaricomycetes</taxon>
        <taxon>Agaricomycetidae</taxon>
        <taxon>Agaricales</taxon>
        <taxon>Tricholomatineae</taxon>
        <taxon>Lyophyllaceae</taxon>
        <taxon>Asterophora</taxon>
    </lineage>
</organism>
<evidence type="ECO:0000256" key="2">
    <source>
        <dbReference type="ARBA" id="ARBA00008072"/>
    </source>
</evidence>
<dbReference type="Pfam" id="PF00107">
    <property type="entry name" value="ADH_zinc_N"/>
    <property type="match status" value="1"/>
</dbReference>
<dbReference type="FunFam" id="3.40.50.720:FF:000068">
    <property type="entry name" value="Sorbitol dehydrogenase"/>
    <property type="match status" value="1"/>
</dbReference>
<sequence length="412" mass="44524">MADNTVIYDPRKVLEHPQFRILAAGEKPSKDANIAAFYNPAHEIHLVEKPRPVPGPGQVLVHVRATGICGSDVHFWKHGRVGDSMVVTDECGSGHESAGEVVEVGQGVTQWKVGDRVAIEAGVPCSQPTCDACRTGRYNACPDVVFFSTPPYHGTLSRWHLHPAQWLHRLPDNVTFEEGSLCEPLAVALAGIDRAGLRLADPVLVCGAGPIGLVSLLSARAAGAEPIVITDLFQSRLDFAKKLVPSVRTVLIERGSTPKEQAEKIKAAAGLPLKLTLECTGVESSINTAIHSLGFGGKVFIIGVGKTEQLVRTKSDGTIMTMESNPHFPSFTQFPFMHLSANEIDVSFQYRYANQFLRSLAAQYPKAIRLVAEGLVNLKPLVTHRFPLEDAVAAFHVAADPSQGAIKVQIQD</sequence>
<evidence type="ECO:0000256" key="3">
    <source>
        <dbReference type="ARBA" id="ARBA00011881"/>
    </source>
</evidence>
<dbReference type="GO" id="GO:0003939">
    <property type="term" value="F:L-iditol 2-dehydrogenase (NAD+) activity"/>
    <property type="evidence" value="ECO:0007669"/>
    <property type="project" value="TreeGrafter"/>
</dbReference>
<keyword evidence="5 11" id="KW-0862">Zinc</keyword>
<dbReference type="PANTHER" id="PTHR43161:SF12">
    <property type="entry name" value="L-ARABINITOL 4-DEHYDROGENASE"/>
    <property type="match status" value="1"/>
</dbReference>
<comment type="cofactor">
    <cofactor evidence="1 11">
        <name>Zn(2+)</name>
        <dbReference type="ChEBI" id="CHEBI:29105"/>
    </cofactor>
</comment>
<dbReference type="GO" id="GO:0008270">
    <property type="term" value="F:zinc ion binding"/>
    <property type="evidence" value="ECO:0007669"/>
    <property type="project" value="InterPro"/>
</dbReference>
<evidence type="ECO:0000313" key="13">
    <source>
        <dbReference type="EMBL" id="KAG5642033.1"/>
    </source>
</evidence>
<evidence type="ECO:0000256" key="9">
    <source>
        <dbReference type="ARBA" id="ARBA00039783"/>
    </source>
</evidence>
<dbReference type="InterPro" id="IPR011032">
    <property type="entry name" value="GroES-like_sf"/>
</dbReference>
<keyword evidence="6" id="KW-0560">Oxidoreductase</keyword>
<comment type="similarity">
    <text evidence="2 11">Belongs to the zinc-containing alcohol dehydrogenase family.</text>
</comment>
<dbReference type="Proteomes" id="UP000775547">
    <property type="component" value="Unassembled WGS sequence"/>
</dbReference>
<dbReference type="GO" id="GO:0050019">
    <property type="term" value="F:L-arabinitol 4-dehydrogenase activity"/>
    <property type="evidence" value="ECO:0007669"/>
    <property type="project" value="UniProtKB-EC"/>
</dbReference>
<proteinExistence type="inferred from homology"/>
<comment type="catalytic activity">
    <reaction evidence="10">
        <text>L-arabinitol + NAD(+) = L-xylulose + NADH + H(+)</text>
        <dbReference type="Rhea" id="RHEA:16381"/>
        <dbReference type="ChEBI" id="CHEBI:15378"/>
        <dbReference type="ChEBI" id="CHEBI:17399"/>
        <dbReference type="ChEBI" id="CHEBI:18403"/>
        <dbReference type="ChEBI" id="CHEBI:57540"/>
        <dbReference type="ChEBI" id="CHEBI:57945"/>
        <dbReference type="EC" id="1.1.1.12"/>
    </reaction>
</comment>
<evidence type="ECO:0000256" key="8">
    <source>
        <dbReference type="ARBA" id="ARBA00038954"/>
    </source>
</evidence>
<evidence type="ECO:0000256" key="6">
    <source>
        <dbReference type="ARBA" id="ARBA00023002"/>
    </source>
</evidence>
<evidence type="ECO:0000256" key="1">
    <source>
        <dbReference type="ARBA" id="ARBA00001947"/>
    </source>
</evidence>
<dbReference type="PROSITE" id="PS00059">
    <property type="entry name" value="ADH_ZINC"/>
    <property type="match status" value="1"/>
</dbReference>
<accession>A0A9P7G4P2</accession>
<protein>
    <recommendedName>
        <fullName evidence="9">L-arabinitol 4-dehydrogenase</fullName>
        <ecNumber evidence="8">1.1.1.12</ecNumber>
    </recommendedName>
</protein>
<gene>
    <name evidence="13" type="ORF">DXG03_003759</name>
</gene>
<evidence type="ECO:0000259" key="12">
    <source>
        <dbReference type="SMART" id="SM00829"/>
    </source>
</evidence>
<dbReference type="InterPro" id="IPR013149">
    <property type="entry name" value="ADH-like_C"/>
</dbReference>